<dbReference type="Proteomes" id="UP000262142">
    <property type="component" value="Unassembled WGS sequence"/>
</dbReference>
<feature type="chain" id="PRO_5017086815" description="Outer membrane protein beta-barrel domain-containing protein" evidence="1">
    <location>
        <begin position="25"/>
        <end position="179"/>
    </location>
</feature>
<proteinExistence type="predicted"/>
<reference evidence="2 3" key="1">
    <citation type="submission" date="2018-09" db="EMBL/GenBank/DDBJ databases">
        <authorList>
            <consortium name="Pathogen Informatics"/>
        </authorList>
    </citation>
    <scope>NUCLEOTIDE SEQUENCE [LARGE SCALE GENOMIC DNA]</scope>
    <source>
        <strain evidence="2 3">OH-22767</strain>
    </source>
</reference>
<name>A0A383TZB3_9FLAO</name>
<evidence type="ECO:0008006" key="4">
    <source>
        <dbReference type="Google" id="ProtNLM"/>
    </source>
</evidence>
<keyword evidence="3" id="KW-1185">Reference proteome</keyword>
<gene>
    <name evidence="2" type="ORF">SAMEA104719789_01069</name>
</gene>
<evidence type="ECO:0000313" key="2">
    <source>
        <dbReference type="EMBL" id="SZD72954.1"/>
    </source>
</evidence>
<protein>
    <recommendedName>
        <fullName evidence="4">Outer membrane protein beta-barrel domain-containing protein</fullName>
    </recommendedName>
</protein>
<dbReference type="RefSeq" id="WP_119059385.1">
    <property type="nucleotide sequence ID" value="NZ_UNSC01000004.1"/>
</dbReference>
<organism evidence="2 3">
    <name type="scientific">Candidatus Ornithobacterium hominis</name>
    <dbReference type="NCBI Taxonomy" id="2497989"/>
    <lineage>
        <taxon>Bacteria</taxon>
        <taxon>Pseudomonadati</taxon>
        <taxon>Bacteroidota</taxon>
        <taxon>Flavobacteriia</taxon>
        <taxon>Flavobacteriales</taxon>
        <taxon>Weeksellaceae</taxon>
        <taxon>Ornithobacterium</taxon>
    </lineage>
</organism>
<dbReference type="OrthoDB" id="1148680at2"/>
<evidence type="ECO:0000256" key="1">
    <source>
        <dbReference type="SAM" id="SignalP"/>
    </source>
</evidence>
<evidence type="ECO:0000313" key="3">
    <source>
        <dbReference type="Proteomes" id="UP000262142"/>
    </source>
</evidence>
<feature type="signal peptide" evidence="1">
    <location>
        <begin position="1"/>
        <end position="24"/>
    </location>
</feature>
<accession>A0A383TZB3</accession>
<dbReference type="AlphaFoldDB" id="A0A383TZB3"/>
<sequence>MIQKRSLFIYFWFLATGLSVQAQATQAETPPKSAWRLGGNIGLNFGNNSYFSFGISPNLGYQVSPKLLLGTSLGYAYQKSNYFKNNLFSGGPFLNYSLLQNIFTHAHLEYFNGTRKFYMDGLNEKKVSDEEAALWLGGGYRTNGRVGYQIGLMYNVLYNENKSIFNSPFNTFSGVIIAL</sequence>
<keyword evidence="1" id="KW-0732">Signal</keyword>
<dbReference type="EMBL" id="UNSC01000004">
    <property type="protein sequence ID" value="SZD72954.1"/>
    <property type="molecule type" value="Genomic_DNA"/>
</dbReference>